<reference evidence="2 3" key="1">
    <citation type="submission" date="2021-02" db="EMBL/GenBank/DDBJ databases">
        <title>Lysobacter arenosi sp. nov., isolated from soil of gangwondo yeongwol, south Korea.</title>
        <authorList>
            <person name="Kim K.R."/>
            <person name="Kim K.H."/>
            <person name="Jeon C.O."/>
        </authorList>
    </citation>
    <scope>NUCLEOTIDE SEQUENCE [LARGE SCALE GENOMIC DNA]</scope>
    <source>
        <strain evidence="2 3">R7</strain>
    </source>
</reference>
<evidence type="ECO:0000259" key="1">
    <source>
        <dbReference type="PROSITE" id="PS51186"/>
    </source>
</evidence>
<evidence type="ECO:0000313" key="2">
    <source>
        <dbReference type="EMBL" id="QSX76084.1"/>
    </source>
</evidence>
<accession>A0ABX7RFC3</accession>
<gene>
    <name evidence="2" type="ORF">HIV01_006195</name>
</gene>
<dbReference type="Proteomes" id="UP000663400">
    <property type="component" value="Chromosome"/>
</dbReference>
<proteinExistence type="predicted"/>
<dbReference type="InterPro" id="IPR051531">
    <property type="entry name" value="N-acetyltransferase"/>
</dbReference>
<organism evidence="2 3">
    <name type="scientific">Lysobacter arenosi</name>
    <dbReference type="NCBI Taxonomy" id="2795387"/>
    <lineage>
        <taxon>Bacteria</taxon>
        <taxon>Pseudomonadati</taxon>
        <taxon>Pseudomonadota</taxon>
        <taxon>Gammaproteobacteria</taxon>
        <taxon>Lysobacterales</taxon>
        <taxon>Lysobacteraceae</taxon>
        <taxon>Lysobacter</taxon>
    </lineage>
</organism>
<dbReference type="Gene3D" id="3.40.630.30">
    <property type="match status" value="1"/>
</dbReference>
<dbReference type="InterPro" id="IPR016181">
    <property type="entry name" value="Acyl_CoA_acyltransferase"/>
</dbReference>
<sequence length="185" mass="20934">MSVFDIQLETPRLLLRPPRAGDFEAWAAFRADEEAARYIGGAEARPVAWRSFAAMIGVWHLKGFAMFSVIEKTSGEWVGRVGPWQPEGWPGTEVGWSIVRRHWGKGFGPEAAAASMDWAFDHLGWTEVIHTIDPQNANSKAVAAKLGSRYLRMGRLPVPYDANEIEIWGQSREQWLARRTREERA</sequence>
<dbReference type="Pfam" id="PF13302">
    <property type="entry name" value="Acetyltransf_3"/>
    <property type="match status" value="1"/>
</dbReference>
<evidence type="ECO:0000313" key="3">
    <source>
        <dbReference type="Proteomes" id="UP000663400"/>
    </source>
</evidence>
<dbReference type="SUPFAM" id="SSF55729">
    <property type="entry name" value="Acyl-CoA N-acyltransferases (Nat)"/>
    <property type="match status" value="1"/>
</dbReference>
<dbReference type="InterPro" id="IPR000182">
    <property type="entry name" value="GNAT_dom"/>
</dbReference>
<feature type="domain" description="N-acetyltransferase" evidence="1">
    <location>
        <begin position="13"/>
        <end position="166"/>
    </location>
</feature>
<dbReference type="RefSeq" id="WP_200605447.1">
    <property type="nucleotide sequence ID" value="NZ_CP071517.1"/>
</dbReference>
<dbReference type="PROSITE" id="PS51186">
    <property type="entry name" value="GNAT"/>
    <property type="match status" value="1"/>
</dbReference>
<dbReference type="PANTHER" id="PTHR43792:SF1">
    <property type="entry name" value="N-ACETYLTRANSFERASE DOMAIN-CONTAINING PROTEIN"/>
    <property type="match status" value="1"/>
</dbReference>
<name>A0ABX7RFC3_9GAMM</name>
<keyword evidence="3" id="KW-1185">Reference proteome</keyword>
<protein>
    <submittedName>
        <fullName evidence="2">GNAT family N-acetyltransferase</fullName>
    </submittedName>
</protein>
<dbReference type="EMBL" id="CP071517">
    <property type="protein sequence ID" value="QSX76084.1"/>
    <property type="molecule type" value="Genomic_DNA"/>
</dbReference>
<dbReference type="PANTHER" id="PTHR43792">
    <property type="entry name" value="GNAT FAMILY, PUTATIVE (AFU_ORTHOLOGUE AFUA_3G00765)-RELATED-RELATED"/>
    <property type="match status" value="1"/>
</dbReference>